<proteinExistence type="predicted"/>
<accession>A0A0C9WJ31</accession>
<reference evidence="2 3" key="1">
    <citation type="submission" date="2014-04" db="EMBL/GenBank/DDBJ databases">
        <authorList>
            <consortium name="DOE Joint Genome Institute"/>
            <person name="Kuo A."/>
            <person name="Kohler A."/>
            <person name="Nagy L.G."/>
            <person name="Floudas D."/>
            <person name="Copeland A."/>
            <person name="Barry K.W."/>
            <person name="Cichocki N."/>
            <person name="Veneault-Fourrey C."/>
            <person name="LaButti K."/>
            <person name="Lindquist E.A."/>
            <person name="Lipzen A."/>
            <person name="Lundell T."/>
            <person name="Morin E."/>
            <person name="Murat C."/>
            <person name="Sun H."/>
            <person name="Tunlid A."/>
            <person name="Henrissat B."/>
            <person name="Grigoriev I.V."/>
            <person name="Hibbett D.S."/>
            <person name="Martin F."/>
            <person name="Nordberg H.P."/>
            <person name="Cantor M.N."/>
            <person name="Hua S.X."/>
        </authorList>
    </citation>
    <scope>NUCLEOTIDE SEQUENCE [LARGE SCALE GENOMIC DNA]</scope>
    <source>
        <strain evidence="2 3">LaAM-08-1</strain>
    </source>
</reference>
<keyword evidence="3" id="KW-1185">Reference proteome</keyword>
<dbReference type="HOGENOM" id="CLU_3069042_0_0_1"/>
<name>A0A0C9WJ31_9AGAR</name>
<feature type="compositionally biased region" description="Basic and acidic residues" evidence="1">
    <location>
        <begin position="1"/>
        <end position="10"/>
    </location>
</feature>
<reference evidence="3" key="2">
    <citation type="submission" date="2015-01" db="EMBL/GenBank/DDBJ databases">
        <title>Evolutionary Origins and Diversification of the Mycorrhizal Mutualists.</title>
        <authorList>
            <consortium name="DOE Joint Genome Institute"/>
            <consortium name="Mycorrhizal Genomics Consortium"/>
            <person name="Kohler A."/>
            <person name="Kuo A."/>
            <person name="Nagy L.G."/>
            <person name="Floudas D."/>
            <person name="Copeland A."/>
            <person name="Barry K.W."/>
            <person name="Cichocki N."/>
            <person name="Veneault-Fourrey C."/>
            <person name="LaButti K."/>
            <person name="Lindquist E.A."/>
            <person name="Lipzen A."/>
            <person name="Lundell T."/>
            <person name="Morin E."/>
            <person name="Murat C."/>
            <person name="Riley R."/>
            <person name="Ohm R."/>
            <person name="Sun H."/>
            <person name="Tunlid A."/>
            <person name="Henrissat B."/>
            <person name="Grigoriev I.V."/>
            <person name="Hibbett D.S."/>
            <person name="Martin F."/>
        </authorList>
    </citation>
    <scope>NUCLEOTIDE SEQUENCE [LARGE SCALE GENOMIC DNA]</scope>
    <source>
        <strain evidence="3">LaAM-08-1</strain>
    </source>
</reference>
<sequence length="53" mass="5853">MPPLEKKEGGTRSPSHPWFKLLTPQHPTQVVTKMQTFAASGSRGTLVVSDVKY</sequence>
<dbReference type="AlphaFoldDB" id="A0A0C9WJ31"/>
<organism evidence="2 3">
    <name type="scientific">Laccaria amethystina LaAM-08-1</name>
    <dbReference type="NCBI Taxonomy" id="1095629"/>
    <lineage>
        <taxon>Eukaryota</taxon>
        <taxon>Fungi</taxon>
        <taxon>Dikarya</taxon>
        <taxon>Basidiomycota</taxon>
        <taxon>Agaricomycotina</taxon>
        <taxon>Agaricomycetes</taxon>
        <taxon>Agaricomycetidae</taxon>
        <taxon>Agaricales</taxon>
        <taxon>Agaricineae</taxon>
        <taxon>Hydnangiaceae</taxon>
        <taxon>Laccaria</taxon>
    </lineage>
</organism>
<evidence type="ECO:0000256" key="1">
    <source>
        <dbReference type="SAM" id="MobiDB-lite"/>
    </source>
</evidence>
<dbReference type="Proteomes" id="UP000054477">
    <property type="component" value="Unassembled WGS sequence"/>
</dbReference>
<gene>
    <name evidence="2" type="ORF">K443DRAFT_684102</name>
</gene>
<evidence type="ECO:0000313" key="3">
    <source>
        <dbReference type="Proteomes" id="UP000054477"/>
    </source>
</evidence>
<dbReference type="EMBL" id="KN838814">
    <property type="protein sequence ID" value="KIJ93984.1"/>
    <property type="molecule type" value="Genomic_DNA"/>
</dbReference>
<evidence type="ECO:0000313" key="2">
    <source>
        <dbReference type="EMBL" id="KIJ93984.1"/>
    </source>
</evidence>
<protein>
    <submittedName>
        <fullName evidence="2">Uncharacterized protein</fullName>
    </submittedName>
</protein>
<feature type="region of interest" description="Disordered" evidence="1">
    <location>
        <begin position="1"/>
        <end position="20"/>
    </location>
</feature>